<gene>
    <name evidence="3" type="ORF">HLVA_08100</name>
</gene>
<dbReference type="InterPro" id="IPR043128">
    <property type="entry name" value="Rev_trsase/Diguanyl_cyclase"/>
</dbReference>
<dbReference type="PANTHER" id="PTHR33121">
    <property type="entry name" value="CYCLIC DI-GMP PHOSPHODIESTERASE PDEF"/>
    <property type="match status" value="1"/>
</dbReference>
<keyword evidence="4" id="KW-1185">Reference proteome</keyword>
<dbReference type="EMBL" id="AP027059">
    <property type="protein sequence ID" value="BDU50241.1"/>
    <property type="molecule type" value="Genomic_DNA"/>
</dbReference>
<sequence>MFELTMINKKYEIFIKMKEDGTIIEENLNDKNLLNLISNFWKKNSKDKKIIIIKEQTRVLGLFYIKNLKENYIEVYGTNIERRGILSEKSGDVISIFDQLFNNLNMGIIVTDSEKNVIGINKYALKNNYSDNKERLLLDGIKDINEYGESDFGKWREKIIKGENNKAKNELYIIGIIKDEYGDIQNYYKIYSDITQIKKEEKKLSYITEHDLLTGLLNRNGFLNEINIKRLLKEEFTLILLDIDGFKRINDSVGNSIGDKVLRDISDRIDRVIDEDITFGRTGGNEFGLLIKSNNEKEVVDFLNTIKNCFEEKFDLLNGAYGKDSEKIFLTISVGVSISKKDNGTSLILLRNAQSALREAKRYGGNKIIFYNKNIKTYTIEKISMETDIKLAIQNDEFILYYQPQIDIKNNKIIGAEALVRWQHPEKGMISPGIFIPLAEELKLIKDIDRIVMRKGLKDLEELNKKGYKNIVISINLSPEYFEEENSIDEIFQEVNSVKVDTSDIKFEITERSAMGKEEETIVKMERIKEMGCKLAIDDFGTGYSSLRYLEQFPLDTLKVDMSFVKNITTKENSKKIVDVIIALGHTLGFNVIAEGAEEKEQVELLKKMGCDEIQGYYFAKPMPKAEFMNFIDNWR</sequence>
<dbReference type="FunFam" id="3.20.20.450:FF:000001">
    <property type="entry name" value="Cyclic di-GMP phosphodiesterase yahA"/>
    <property type="match status" value="1"/>
</dbReference>
<dbReference type="Gene3D" id="3.20.20.450">
    <property type="entry name" value="EAL domain"/>
    <property type="match status" value="1"/>
</dbReference>
<dbReference type="Pfam" id="PF00563">
    <property type="entry name" value="EAL"/>
    <property type="match status" value="1"/>
</dbReference>
<dbReference type="RefSeq" id="WP_307905173.1">
    <property type="nucleotide sequence ID" value="NZ_AP027059.1"/>
</dbReference>
<feature type="domain" description="EAL" evidence="1">
    <location>
        <begin position="382"/>
        <end position="636"/>
    </location>
</feature>
<protein>
    <recommendedName>
        <fullName evidence="5">EAL domain-containing protein</fullName>
    </recommendedName>
</protein>
<dbReference type="InterPro" id="IPR029787">
    <property type="entry name" value="Nucleotide_cyclase"/>
</dbReference>
<dbReference type="Pfam" id="PF00990">
    <property type="entry name" value="GGDEF"/>
    <property type="match status" value="1"/>
</dbReference>
<dbReference type="Proteomes" id="UP001321582">
    <property type="component" value="Chromosome"/>
</dbReference>
<dbReference type="InterPro" id="IPR001633">
    <property type="entry name" value="EAL_dom"/>
</dbReference>
<evidence type="ECO:0000313" key="4">
    <source>
        <dbReference type="Proteomes" id="UP001321582"/>
    </source>
</evidence>
<dbReference type="CDD" id="cd01949">
    <property type="entry name" value="GGDEF"/>
    <property type="match status" value="1"/>
</dbReference>
<dbReference type="InterPro" id="IPR035919">
    <property type="entry name" value="EAL_sf"/>
</dbReference>
<proteinExistence type="predicted"/>
<dbReference type="PROSITE" id="PS50887">
    <property type="entry name" value="GGDEF"/>
    <property type="match status" value="1"/>
</dbReference>
<feature type="domain" description="GGDEF" evidence="2">
    <location>
        <begin position="234"/>
        <end position="373"/>
    </location>
</feature>
<evidence type="ECO:0000313" key="3">
    <source>
        <dbReference type="EMBL" id="BDU50241.1"/>
    </source>
</evidence>
<accession>A0AAU9D9H6</accession>
<dbReference type="SMART" id="SM00267">
    <property type="entry name" value="GGDEF"/>
    <property type="match status" value="1"/>
</dbReference>
<dbReference type="SMART" id="SM00052">
    <property type="entry name" value="EAL"/>
    <property type="match status" value="1"/>
</dbReference>
<dbReference type="PANTHER" id="PTHR33121:SF70">
    <property type="entry name" value="SIGNALING PROTEIN YKOW"/>
    <property type="match status" value="1"/>
</dbReference>
<dbReference type="Gene3D" id="3.30.70.270">
    <property type="match status" value="1"/>
</dbReference>
<evidence type="ECO:0000259" key="1">
    <source>
        <dbReference type="PROSITE" id="PS50883"/>
    </source>
</evidence>
<dbReference type="KEGG" id="haby:HLVA_08100"/>
<dbReference type="PROSITE" id="PS50883">
    <property type="entry name" value="EAL"/>
    <property type="match status" value="1"/>
</dbReference>
<dbReference type="AlphaFoldDB" id="A0AAU9D9H6"/>
<dbReference type="CDD" id="cd01948">
    <property type="entry name" value="EAL"/>
    <property type="match status" value="1"/>
</dbReference>
<dbReference type="SUPFAM" id="SSF55073">
    <property type="entry name" value="Nucleotide cyclase"/>
    <property type="match status" value="1"/>
</dbReference>
<dbReference type="InterPro" id="IPR000160">
    <property type="entry name" value="GGDEF_dom"/>
</dbReference>
<reference evidence="3 4" key="1">
    <citation type="submission" date="2022-11" db="EMBL/GenBank/DDBJ databases">
        <title>Haliovirga abyssi gen. nov., sp. nov., a mesophilic fermentative bacterium isolated from the Iheya North hydrothermal field and the proposal of Haliovirgaceae fam. nov.</title>
        <authorList>
            <person name="Miyazaki U."/>
            <person name="Tame A."/>
            <person name="Miyazaki J."/>
            <person name="Takai K."/>
            <person name="Sawayama S."/>
            <person name="Kitajima M."/>
            <person name="Okamoto A."/>
            <person name="Nakagawa S."/>
        </authorList>
    </citation>
    <scope>NUCLEOTIDE SEQUENCE [LARGE SCALE GENOMIC DNA]</scope>
    <source>
        <strain evidence="3 4">IC12</strain>
    </source>
</reference>
<evidence type="ECO:0000259" key="2">
    <source>
        <dbReference type="PROSITE" id="PS50887"/>
    </source>
</evidence>
<name>A0AAU9D9H6_9FUSO</name>
<dbReference type="SUPFAM" id="SSF141868">
    <property type="entry name" value="EAL domain-like"/>
    <property type="match status" value="1"/>
</dbReference>
<evidence type="ECO:0008006" key="5">
    <source>
        <dbReference type="Google" id="ProtNLM"/>
    </source>
</evidence>
<organism evidence="3 4">
    <name type="scientific">Haliovirga abyssi</name>
    <dbReference type="NCBI Taxonomy" id="2996794"/>
    <lineage>
        <taxon>Bacteria</taxon>
        <taxon>Fusobacteriati</taxon>
        <taxon>Fusobacteriota</taxon>
        <taxon>Fusobacteriia</taxon>
        <taxon>Fusobacteriales</taxon>
        <taxon>Haliovirgaceae</taxon>
        <taxon>Haliovirga</taxon>
    </lineage>
</organism>
<dbReference type="GO" id="GO:0071111">
    <property type="term" value="F:cyclic-guanylate-specific phosphodiesterase activity"/>
    <property type="evidence" value="ECO:0007669"/>
    <property type="project" value="InterPro"/>
</dbReference>
<dbReference type="NCBIfam" id="TIGR00254">
    <property type="entry name" value="GGDEF"/>
    <property type="match status" value="1"/>
</dbReference>
<dbReference type="InterPro" id="IPR050706">
    <property type="entry name" value="Cyclic-di-GMP_PDE-like"/>
</dbReference>